<dbReference type="InterPro" id="IPR025346">
    <property type="entry name" value="DUF4250"/>
</dbReference>
<protein>
    <recommendedName>
        <fullName evidence="3">DUF4250 domain-containing protein</fullName>
    </recommendedName>
</protein>
<proteinExistence type="predicted"/>
<dbReference type="Proteomes" id="UP000255328">
    <property type="component" value="Unassembled WGS sequence"/>
</dbReference>
<reference evidence="1 2" key="1">
    <citation type="submission" date="2018-06" db="EMBL/GenBank/DDBJ databases">
        <authorList>
            <consortium name="Pathogen Informatics"/>
            <person name="Doyle S."/>
        </authorList>
    </citation>
    <scope>NUCLEOTIDE SEQUENCE [LARGE SCALE GENOMIC DNA]</scope>
    <source>
        <strain evidence="1 2">NCTC10723</strain>
    </source>
</reference>
<evidence type="ECO:0008006" key="3">
    <source>
        <dbReference type="Google" id="ProtNLM"/>
    </source>
</evidence>
<accession>A0A377GWS4</accession>
<dbReference type="RefSeq" id="WP_115269717.1">
    <property type="nucleotide sequence ID" value="NZ_CASFEE010000015.1"/>
</dbReference>
<dbReference type="Pfam" id="PF14056">
    <property type="entry name" value="DUF4250"/>
    <property type="match status" value="1"/>
</dbReference>
<dbReference type="EMBL" id="UGGU01000003">
    <property type="protein sequence ID" value="STO31419.1"/>
    <property type="molecule type" value="Genomic_DNA"/>
</dbReference>
<evidence type="ECO:0000313" key="2">
    <source>
        <dbReference type="Proteomes" id="UP000255328"/>
    </source>
</evidence>
<dbReference type="OrthoDB" id="6636823at2"/>
<evidence type="ECO:0000313" key="1">
    <source>
        <dbReference type="EMBL" id="STO31419.1"/>
    </source>
</evidence>
<sequence length="63" mass="7720">MKNKYLMMDINIAYSMLNMRLRDKYSSLSELCDDENIEIEKLLTEMEKKGYIYNKENNQFRKK</sequence>
<dbReference type="AlphaFoldDB" id="A0A377GWS4"/>
<gene>
    <name evidence="1" type="ORF">NCTC10723_00867</name>
</gene>
<keyword evidence="2" id="KW-1185">Reference proteome</keyword>
<name>A0A377GWS4_9FUSO</name>
<organism evidence="1 2">
    <name type="scientific">Fusobacterium necrogenes</name>
    <dbReference type="NCBI Taxonomy" id="858"/>
    <lineage>
        <taxon>Bacteria</taxon>
        <taxon>Fusobacteriati</taxon>
        <taxon>Fusobacteriota</taxon>
        <taxon>Fusobacteriia</taxon>
        <taxon>Fusobacteriales</taxon>
        <taxon>Fusobacteriaceae</taxon>
        <taxon>Fusobacterium</taxon>
    </lineage>
</organism>